<keyword evidence="2" id="KW-1185">Reference proteome</keyword>
<accession>A0A813H770</accession>
<protein>
    <submittedName>
        <fullName evidence="1">Uncharacterized protein</fullName>
    </submittedName>
</protein>
<gene>
    <name evidence="1" type="ORF">PGLA1383_LOCUS49363</name>
</gene>
<evidence type="ECO:0000313" key="2">
    <source>
        <dbReference type="Proteomes" id="UP000654075"/>
    </source>
</evidence>
<dbReference type="EMBL" id="CAJNNV010030781">
    <property type="protein sequence ID" value="CAE8633491.1"/>
    <property type="molecule type" value="Genomic_DNA"/>
</dbReference>
<sequence>MSGLICQLDGDSSAKSPCNKFTPSTRSFLALDAVADEMILSWLTTFEITPWNSPCTNCGGPGACNCVDPNGLNQLFSSALLGVMSLLMVSTGIRSTILKARRGLIDSFFRQVLFLPQALRMKRLLPAYAAAMHDFCREPRSGHTLAALKDLPWCMILQSVKVQTQGSELNLRVHERRLDIQRCLSPIYNPIFYCNSNNNNNNNKLLLLLLLL</sequence>
<reference evidence="1" key="1">
    <citation type="submission" date="2021-02" db="EMBL/GenBank/DDBJ databases">
        <authorList>
            <person name="Dougan E. K."/>
            <person name="Rhodes N."/>
            <person name="Thang M."/>
            <person name="Chan C."/>
        </authorList>
    </citation>
    <scope>NUCLEOTIDE SEQUENCE</scope>
</reference>
<name>A0A813H770_POLGL</name>
<proteinExistence type="predicted"/>
<evidence type="ECO:0000313" key="1">
    <source>
        <dbReference type="EMBL" id="CAE8633491.1"/>
    </source>
</evidence>
<comment type="caution">
    <text evidence="1">The sequence shown here is derived from an EMBL/GenBank/DDBJ whole genome shotgun (WGS) entry which is preliminary data.</text>
</comment>
<organism evidence="1 2">
    <name type="scientific">Polarella glacialis</name>
    <name type="common">Dinoflagellate</name>
    <dbReference type="NCBI Taxonomy" id="89957"/>
    <lineage>
        <taxon>Eukaryota</taxon>
        <taxon>Sar</taxon>
        <taxon>Alveolata</taxon>
        <taxon>Dinophyceae</taxon>
        <taxon>Suessiales</taxon>
        <taxon>Suessiaceae</taxon>
        <taxon>Polarella</taxon>
    </lineage>
</organism>
<dbReference type="AlphaFoldDB" id="A0A813H770"/>
<dbReference type="Proteomes" id="UP000654075">
    <property type="component" value="Unassembled WGS sequence"/>
</dbReference>